<dbReference type="Gene3D" id="2.60.120.920">
    <property type="match status" value="1"/>
</dbReference>
<dbReference type="Proteomes" id="UP000565207">
    <property type="component" value="Unassembled WGS sequence"/>
</dbReference>
<sequence length="66" mass="7511">IGVAKESVPRDSILRLRDKDGLWALTRTRNGYVARTSPDATPVTRHRVPKRVRICLDYEGGRVAFF</sequence>
<dbReference type="EMBL" id="VZRU01014159">
    <property type="protein sequence ID" value="NWW50850.1"/>
    <property type="molecule type" value="Genomic_DNA"/>
</dbReference>
<dbReference type="InterPro" id="IPR001870">
    <property type="entry name" value="B30.2/SPRY"/>
</dbReference>
<name>A0A7K6NNY8_PEDTO</name>
<gene>
    <name evidence="2" type="primary">Trim26</name>
    <name evidence="2" type="ORF">PEDTOR_R14678</name>
</gene>
<dbReference type="SUPFAM" id="SSF49899">
    <property type="entry name" value="Concanavalin A-like lectins/glucanases"/>
    <property type="match status" value="1"/>
</dbReference>
<evidence type="ECO:0000259" key="1">
    <source>
        <dbReference type="PROSITE" id="PS50188"/>
    </source>
</evidence>
<evidence type="ECO:0000313" key="3">
    <source>
        <dbReference type="Proteomes" id="UP000565207"/>
    </source>
</evidence>
<organism evidence="2 3">
    <name type="scientific">Pedionomus torquatus</name>
    <name type="common">Plains-wanderer</name>
    <dbReference type="NCBI Taxonomy" id="227192"/>
    <lineage>
        <taxon>Eukaryota</taxon>
        <taxon>Metazoa</taxon>
        <taxon>Chordata</taxon>
        <taxon>Craniata</taxon>
        <taxon>Vertebrata</taxon>
        <taxon>Euteleostomi</taxon>
        <taxon>Archelosauria</taxon>
        <taxon>Archosauria</taxon>
        <taxon>Dinosauria</taxon>
        <taxon>Saurischia</taxon>
        <taxon>Theropoda</taxon>
        <taxon>Coelurosauria</taxon>
        <taxon>Aves</taxon>
        <taxon>Neognathae</taxon>
        <taxon>Neoaves</taxon>
        <taxon>Charadriiformes</taxon>
        <taxon>Pedionomidae</taxon>
        <taxon>Pedionomus</taxon>
    </lineage>
</organism>
<feature type="non-terminal residue" evidence="2">
    <location>
        <position position="66"/>
    </location>
</feature>
<dbReference type="Pfam" id="PF00622">
    <property type="entry name" value="SPRY"/>
    <property type="match status" value="1"/>
</dbReference>
<dbReference type="InterPro" id="IPR043136">
    <property type="entry name" value="B30.2/SPRY_sf"/>
</dbReference>
<feature type="domain" description="B30.2/SPRY" evidence="1">
    <location>
        <begin position="1"/>
        <end position="66"/>
    </location>
</feature>
<feature type="non-terminal residue" evidence="2">
    <location>
        <position position="1"/>
    </location>
</feature>
<comment type="caution">
    <text evidence="2">The sequence shown here is derived from an EMBL/GenBank/DDBJ whole genome shotgun (WGS) entry which is preliminary data.</text>
</comment>
<dbReference type="AlphaFoldDB" id="A0A7K6NNY8"/>
<proteinExistence type="predicted"/>
<reference evidence="2 3" key="1">
    <citation type="submission" date="2019-09" db="EMBL/GenBank/DDBJ databases">
        <title>Bird 10,000 Genomes (B10K) Project - Family phase.</title>
        <authorList>
            <person name="Zhang G."/>
        </authorList>
    </citation>
    <scope>NUCLEOTIDE SEQUENCE [LARGE SCALE GENOMIC DNA]</scope>
    <source>
        <strain evidence="2">B10K-DU-029-80</strain>
        <tissue evidence="2">Muscle</tissue>
    </source>
</reference>
<evidence type="ECO:0000313" key="2">
    <source>
        <dbReference type="EMBL" id="NWW50850.1"/>
    </source>
</evidence>
<keyword evidence="3" id="KW-1185">Reference proteome</keyword>
<accession>A0A7K6NNY8</accession>
<dbReference type="InterPro" id="IPR013320">
    <property type="entry name" value="ConA-like_dom_sf"/>
</dbReference>
<dbReference type="PROSITE" id="PS50188">
    <property type="entry name" value="B302_SPRY"/>
    <property type="match status" value="1"/>
</dbReference>
<protein>
    <submittedName>
        <fullName evidence="2">TRI26 protein</fullName>
    </submittedName>
</protein>
<dbReference type="InterPro" id="IPR003877">
    <property type="entry name" value="SPRY_dom"/>
</dbReference>